<feature type="domain" description="Exosome complex exonuclease Rrp40 N-terminal" evidence="6">
    <location>
        <begin position="29"/>
        <end position="68"/>
    </location>
</feature>
<feature type="domain" description="K Homology" evidence="5">
    <location>
        <begin position="158"/>
        <end position="208"/>
    </location>
</feature>
<dbReference type="Gene3D" id="2.40.50.100">
    <property type="match status" value="1"/>
</dbReference>
<dbReference type="InterPro" id="IPR004088">
    <property type="entry name" value="KH_dom_type_1"/>
</dbReference>
<evidence type="ECO:0000259" key="6">
    <source>
        <dbReference type="Pfam" id="PF18311"/>
    </source>
</evidence>
<dbReference type="GO" id="GO:0034475">
    <property type="term" value="P:U4 snRNA 3'-end processing"/>
    <property type="evidence" value="ECO:0007669"/>
    <property type="project" value="TreeGrafter"/>
</dbReference>
<comment type="subcellular location">
    <subcellularLocation>
        <location evidence="1">Nucleus</location>
    </subcellularLocation>
</comment>
<dbReference type="FunFam" id="2.40.50.140:FF:000127">
    <property type="entry name" value="Exosome complex component RRP40"/>
    <property type="match status" value="1"/>
</dbReference>
<keyword evidence="2" id="KW-0963">Cytoplasm</keyword>
<evidence type="ECO:0000256" key="4">
    <source>
        <dbReference type="ARBA" id="ARBA00022884"/>
    </source>
</evidence>
<evidence type="ECO:0000256" key="1">
    <source>
        <dbReference type="ARBA" id="ARBA00004123"/>
    </source>
</evidence>
<evidence type="ECO:0008006" key="9">
    <source>
        <dbReference type="Google" id="ProtNLM"/>
    </source>
</evidence>
<accession>A0A6A5TJU4</accession>
<dbReference type="InterPro" id="IPR041054">
    <property type="entry name" value="Rrp40_N_euk"/>
</dbReference>
<dbReference type="SUPFAM" id="SSF54791">
    <property type="entry name" value="Eukaryotic type KH-domain (KH-domain type I)"/>
    <property type="match status" value="1"/>
</dbReference>
<dbReference type="GO" id="GO:0003723">
    <property type="term" value="F:RNA binding"/>
    <property type="evidence" value="ECO:0007669"/>
    <property type="project" value="UniProtKB-KW"/>
</dbReference>
<name>A0A6A5TJU4_9PLEO</name>
<dbReference type="FunFam" id="2.40.50.100:FF:000073">
    <property type="entry name" value="Putative Exosome complex component RRP40"/>
    <property type="match status" value="1"/>
</dbReference>
<dbReference type="OrthoDB" id="340500at2759"/>
<dbReference type="GO" id="GO:0071051">
    <property type="term" value="P:poly(A)-dependent snoRNA 3'-end processing"/>
    <property type="evidence" value="ECO:0007669"/>
    <property type="project" value="TreeGrafter"/>
</dbReference>
<dbReference type="SUPFAM" id="SSF50249">
    <property type="entry name" value="Nucleic acid-binding proteins"/>
    <property type="match status" value="1"/>
</dbReference>
<dbReference type="Pfam" id="PF21262">
    <property type="entry name" value="RRP40_S1"/>
    <property type="match status" value="1"/>
</dbReference>
<dbReference type="GO" id="GO:0000176">
    <property type="term" value="C:nuclear exosome (RNase complex)"/>
    <property type="evidence" value="ECO:0007669"/>
    <property type="project" value="TreeGrafter"/>
</dbReference>
<gene>
    <name evidence="7" type="ORF">CC80DRAFT_518636</name>
</gene>
<dbReference type="GO" id="GO:0071034">
    <property type="term" value="P:CUT catabolic process"/>
    <property type="evidence" value="ECO:0007669"/>
    <property type="project" value="TreeGrafter"/>
</dbReference>
<dbReference type="AlphaFoldDB" id="A0A6A5TJU4"/>
<reference evidence="7" key="1">
    <citation type="journal article" date="2020" name="Stud. Mycol.">
        <title>101 Dothideomycetes genomes: a test case for predicting lifestyles and emergence of pathogens.</title>
        <authorList>
            <person name="Haridas S."/>
            <person name="Albert R."/>
            <person name="Binder M."/>
            <person name="Bloem J."/>
            <person name="Labutti K."/>
            <person name="Salamov A."/>
            <person name="Andreopoulos B."/>
            <person name="Baker S."/>
            <person name="Barry K."/>
            <person name="Bills G."/>
            <person name="Bluhm B."/>
            <person name="Cannon C."/>
            <person name="Castanera R."/>
            <person name="Culley D."/>
            <person name="Daum C."/>
            <person name="Ezra D."/>
            <person name="Gonzalez J."/>
            <person name="Henrissat B."/>
            <person name="Kuo A."/>
            <person name="Liang C."/>
            <person name="Lipzen A."/>
            <person name="Lutzoni F."/>
            <person name="Magnuson J."/>
            <person name="Mondo S."/>
            <person name="Nolan M."/>
            <person name="Ohm R."/>
            <person name="Pangilinan J."/>
            <person name="Park H.-J."/>
            <person name="Ramirez L."/>
            <person name="Alfaro M."/>
            <person name="Sun H."/>
            <person name="Tritt A."/>
            <person name="Yoshinaga Y."/>
            <person name="Zwiers L.-H."/>
            <person name="Turgeon B."/>
            <person name="Goodwin S."/>
            <person name="Spatafora J."/>
            <person name="Crous P."/>
            <person name="Grigoriev I."/>
        </authorList>
    </citation>
    <scope>NUCLEOTIDE SEQUENCE</scope>
    <source>
        <strain evidence="7">CBS 675.92</strain>
    </source>
</reference>
<dbReference type="Gene3D" id="3.30.1370.10">
    <property type="entry name" value="K Homology domain, type 1"/>
    <property type="match status" value="1"/>
</dbReference>
<dbReference type="GO" id="GO:0071035">
    <property type="term" value="P:nuclear polyadenylation-dependent rRNA catabolic process"/>
    <property type="evidence" value="ECO:0007669"/>
    <property type="project" value="TreeGrafter"/>
</dbReference>
<dbReference type="InterPro" id="IPR012340">
    <property type="entry name" value="NA-bd_OB-fold"/>
</dbReference>
<keyword evidence="4" id="KW-0694">RNA-binding</keyword>
<dbReference type="Pfam" id="PF15985">
    <property type="entry name" value="KH_6"/>
    <property type="match status" value="1"/>
</dbReference>
<protein>
    <recommendedName>
        <fullName evidence="9">Ribosomal RNA-processing protein 40</fullName>
    </recommendedName>
</protein>
<keyword evidence="3" id="KW-0271">Exosome</keyword>
<proteinExistence type="predicted"/>
<dbReference type="EMBL" id="ML977009">
    <property type="protein sequence ID" value="KAF1952638.1"/>
    <property type="molecule type" value="Genomic_DNA"/>
</dbReference>
<evidence type="ECO:0000256" key="3">
    <source>
        <dbReference type="ARBA" id="ARBA00022835"/>
    </source>
</evidence>
<keyword evidence="8" id="KW-1185">Reference proteome</keyword>
<dbReference type="PANTHER" id="PTHR21321">
    <property type="entry name" value="PNAS-3 RELATED"/>
    <property type="match status" value="1"/>
</dbReference>
<dbReference type="GO" id="GO:0071038">
    <property type="term" value="P:TRAMP-dependent tRNA surveillance pathway"/>
    <property type="evidence" value="ECO:0007669"/>
    <property type="project" value="TreeGrafter"/>
</dbReference>
<dbReference type="PANTHER" id="PTHR21321:SF1">
    <property type="entry name" value="EXOSOME COMPLEX COMPONENT RRP40"/>
    <property type="match status" value="1"/>
</dbReference>
<sequence length="242" mass="25330">MAASTLVVLPGDEIPQHALPTPTGKKKTLTLGPGLRHIPPNTIATTIAGALTTDNRKNAAWVDSNSGRYLPTVGDLVIATVQSSAGENFNCSITPNTPHASLPHLAFEGATRKTRPVLVPNSLVYARVVSAGKQLPPELTCVDPSTGNSEGLGPLKGGTIFKVSFGMARRLLLKSKGEVTVLDHIGTKVGFEITVGRNGVVHVDAANVKTVLAVGKAIQETDEQALGEKGQKKLAERILKGL</sequence>
<dbReference type="InterPro" id="IPR036612">
    <property type="entry name" value="KH_dom_type_1_sf"/>
</dbReference>
<dbReference type="InterPro" id="IPR026699">
    <property type="entry name" value="Exosome_RNA_bind1/RRP40/RRP4"/>
</dbReference>
<evidence type="ECO:0000313" key="8">
    <source>
        <dbReference type="Proteomes" id="UP000800035"/>
    </source>
</evidence>
<dbReference type="GO" id="GO:0000177">
    <property type="term" value="C:cytoplasmic exosome (RNase complex)"/>
    <property type="evidence" value="ECO:0007669"/>
    <property type="project" value="TreeGrafter"/>
</dbReference>
<dbReference type="Proteomes" id="UP000800035">
    <property type="component" value="Unassembled WGS sequence"/>
</dbReference>
<evidence type="ECO:0000313" key="7">
    <source>
        <dbReference type="EMBL" id="KAF1952638.1"/>
    </source>
</evidence>
<dbReference type="Pfam" id="PF18311">
    <property type="entry name" value="Rrp40_N"/>
    <property type="match status" value="1"/>
</dbReference>
<evidence type="ECO:0000256" key="2">
    <source>
        <dbReference type="ARBA" id="ARBA00022490"/>
    </source>
</evidence>
<dbReference type="SUPFAM" id="SSF110324">
    <property type="entry name" value="Ribosomal L27 protein-like"/>
    <property type="match status" value="1"/>
</dbReference>
<dbReference type="Gene3D" id="2.40.50.140">
    <property type="entry name" value="Nucleic acid-binding proteins"/>
    <property type="match status" value="1"/>
</dbReference>
<evidence type="ECO:0000259" key="5">
    <source>
        <dbReference type="Pfam" id="PF15985"/>
    </source>
</evidence>
<organism evidence="7 8">
    <name type="scientific">Byssothecium circinans</name>
    <dbReference type="NCBI Taxonomy" id="147558"/>
    <lineage>
        <taxon>Eukaryota</taxon>
        <taxon>Fungi</taxon>
        <taxon>Dikarya</taxon>
        <taxon>Ascomycota</taxon>
        <taxon>Pezizomycotina</taxon>
        <taxon>Dothideomycetes</taxon>
        <taxon>Pleosporomycetidae</taxon>
        <taxon>Pleosporales</taxon>
        <taxon>Massarineae</taxon>
        <taxon>Massarinaceae</taxon>
        <taxon>Byssothecium</taxon>
    </lineage>
</organism>
<dbReference type="GO" id="GO:0000467">
    <property type="term" value="P:exonucleolytic trimming to generate mature 3'-end of 5.8S rRNA from tricistronic rRNA transcript (SSU-rRNA, 5.8S rRNA, LSU-rRNA)"/>
    <property type="evidence" value="ECO:0007669"/>
    <property type="project" value="TreeGrafter"/>
</dbReference>